<dbReference type="EMBL" id="FLQV01000445">
    <property type="protein sequence ID" value="SBS92676.1"/>
    <property type="molecule type" value="Genomic_DNA"/>
</dbReference>
<protein>
    <submittedName>
        <fullName evidence="1">Uncharacterized protein</fullName>
    </submittedName>
</protein>
<dbReference type="AlphaFoldDB" id="A0A1A8VZV5"/>
<organism evidence="1 4">
    <name type="scientific">Plasmodium ovale curtisi</name>
    <dbReference type="NCBI Taxonomy" id="864141"/>
    <lineage>
        <taxon>Eukaryota</taxon>
        <taxon>Sar</taxon>
        <taxon>Alveolata</taxon>
        <taxon>Apicomplexa</taxon>
        <taxon>Aconoidasida</taxon>
        <taxon>Haemosporida</taxon>
        <taxon>Plasmodiidae</taxon>
        <taxon>Plasmodium</taxon>
        <taxon>Plasmodium (Plasmodium)</taxon>
    </lineage>
</organism>
<evidence type="ECO:0000313" key="3">
    <source>
        <dbReference type="Proteomes" id="UP000078546"/>
    </source>
</evidence>
<reference evidence="3 4" key="2">
    <citation type="submission" date="2016-05" db="EMBL/GenBank/DDBJ databases">
        <authorList>
            <person name="Naeem Raeece"/>
        </authorList>
    </citation>
    <scope>NUCLEOTIDE SEQUENCE [LARGE SCALE GENOMIC DNA]</scope>
</reference>
<accession>A0A1A8VZV5</accession>
<evidence type="ECO:0000313" key="2">
    <source>
        <dbReference type="EMBL" id="SBS92676.1"/>
    </source>
</evidence>
<name>A0A1A8VZV5_PLAOA</name>
<sequence>MVRVSHKYIIFNSFCTKREPYKHINLEGQRIIFLKESNPFEKDIERLIRSKQRLYGSNCAYREDGTPLSQRSVDLIIFAHSAMLTTLKNSLKWGNYFASFYIYCNKKLSLGLLSHLGAHVPCA</sequence>
<proteinExistence type="predicted"/>
<dbReference type="EMBL" id="FLQU01000357">
    <property type="protein sequence ID" value="SBS84427.1"/>
    <property type="molecule type" value="Genomic_DNA"/>
</dbReference>
<reference evidence="1" key="1">
    <citation type="submission" date="2016-05" db="EMBL/GenBank/DDBJ databases">
        <authorList>
            <person name="Lavstsen T."/>
            <person name="Jespersen J.S."/>
        </authorList>
    </citation>
    <scope>NUCLEOTIDE SEQUENCE [LARGE SCALE GENOMIC DNA]</scope>
</reference>
<dbReference type="Proteomes" id="UP000078546">
    <property type="component" value="Unassembled WGS sequence"/>
</dbReference>
<dbReference type="Proteomes" id="UP000078560">
    <property type="component" value="Unassembled WGS sequence"/>
</dbReference>
<evidence type="ECO:0000313" key="4">
    <source>
        <dbReference type="Proteomes" id="UP000078560"/>
    </source>
</evidence>
<evidence type="ECO:0000313" key="1">
    <source>
        <dbReference type="EMBL" id="SBS84427.1"/>
    </source>
</evidence>
<gene>
    <name evidence="2" type="ORF">POVCU1_023770</name>
    <name evidence="1" type="ORF">POVCU2_0026040</name>
</gene>